<evidence type="ECO:0000313" key="8">
    <source>
        <dbReference type="EMBL" id="PCJ40858.1"/>
    </source>
</evidence>
<evidence type="ECO:0000256" key="3">
    <source>
        <dbReference type="ARBA" id="ARBA00034247"/>
    </source>
</evidence>
<keyword evidence="6" id="KW-0732">Signal</keyword>
<keyword evidence="5" id="KW-1133">Transmembrane helix</keyword>
<proteinExistence type="predicted"/>
<dbReference type="InterPro" id="IPR050469">
    <property type="entry name" value="Diguanylate_Cyclase"/>
</dbReference>
<feature type="domain" description="GGDEF" evidence="7">
    <location>
        <begin position="393"/>
        <end position="522"/>
    </location>
</feature>
<dbReference type="NCBIfam" id="TIGR00254">
    <property type="entry name" value="GGDEF"/>
    <property type="match status" value="1"/>
</dbReference>
<dbReference type="InterPro" id="IPR029787">
    <property type="entry name" value="Nucleotide_cyclase"/>
</dbReference>
<evidence type="ECO:0000256" key="5">
    <source>
        <dbReference type="SAM" id="Phobius"/>
    </source>
</evidence>
<dbReference type="PROSITE" id="PS50005">
    <property type="entry name" value="TPR"/>
    <property type="match status" value="1"/>
</dbReference>
<dbReference type="AlphaFoldDB" id="A0A2A5CBG0"/>
<dbReference type="PANTHER" id="PTHR45138:SF9">
    <property type="entry name" value="DIGUANYLATE CYCLASE DGCM-RELATED"/>
    <property type="match status" value="1"/>
</dbReference>
<feature type="repeat" description="TPR" evidence="4">
    <location>
        <begin position="89"/>
        <end position="122"/>
    </location>
</feature>
<dbReference type="CDD" id="cd01949">
    <property type="entry name" value="GGDEF"/>
    <property type="match status" value="1"/>
</dbReference>
<dbReference type="SMART" id="SM00267">
    <property type="entry name" value="GGDEF"/>
    <property type="match status" value="1"/>
</dbReference>
<evidence type="ECO:0000256" key="2">
    <source>
        <dbReference type="ARBA" id="ARBA00012528"/>
    </source>
</evidence>
<accession>A0A2A5CBG0</accession>
<dbReference type="Pfam" id="PF13181">
    <property type="entry name" value="TPR_8"/>
    <property type="match status" value="1"/>
</dbReference>
<dbReference type="Pfam" id="PF00990">
    <property type="entry name" value="GGDEF"/>
    <property type="match status" value="1"/>
</dbReference>
<evidence type="ECO:0000313" key="9">
    <source>
        <dbReference type="Proteomes" id="UP000228987"/>
    </source>
</evidence>
<feature type="signal peptide" evidence="6">
    <location>
        <begin position="1"/>
        <end position="29"/>
    </location>
</feature>
<keyword evidence="5" id="KW-0472">Membrane</keyword>
<dbReference type="GO" id="GO:0043709">
    <property type="term" value="P:cell adhesion involved in single-species biofilm formation"/>
    <property type="evidence" value="ECO:0007669"/>
    <property type="project" value="TreeGrafter"/>
</dbReference>
<reference evidence="9" key="1">
    <citation type="submission" date="2017-08" db="EMBL/GenBank/DDBJ databases">
        <title>A dynamic microbial community with high functional redundancy inhabits the cold, oxic subseafloor aquifer.</title>
        <authorList>
            <person name="Tully B.J."/>
            <person name="Wheat C.G."/>
            <person name="Glazer B.T."/>
            <person name="Huber J.A."/>
        </authorList>
    </citation>
    <scope>NUCLEOTIDE SEQUENCE [LARGE SCALE GENOMIC DNA]</scope>
</reference>
<protein>
    <recommendedName>
        <fullName evidence="2">diguanylate cyclase</fullName>
        <ecNumber evidence="2">2.7.7.65</ecNumber>
    </recommendedName>
</protein>
<dbReference type="EC" id="2.7.7.65" evidence="2"/>
<keyword evidence="4" id="KW-0802">TPR repeat</keyword>
<dbReference type="Proteomes" id="UP000228987">
    <property type="component" value="Unassembled WGS sequence"/>
</dbReference>
<dbReference type="GO" id="GO:0005886">
    <property type="term" value="C:plasma membrane"/>
    <property type="evidence" value="ECO:0007669"/>
    <property type="project" value="TreeGrafter"/>
</dbReference>
<evidence type="ECO:0000259" key="7">
    <source>
        <dbReference type="PROSITE" id="PS50887"/>
    </source>
</evidence>
<name>A0A2A5CBG0_9GAMM</name>
<dbReference type="InterPro" id="IPR019734">
    <property type="entry name" value="TPR_rpt"/>
</dbReference>
<evidence type="ECO:0000256" key="4">
    <source>
        <dbReference type="PROSITE-ProRule" id="PRU00339"/>
    </source>
</evidence>
<dbReference type="PANTHER" id="PTHR45138">
    <property type="entry name" value="REGULATORY COMPONENTS OF SENSORY TRANSDUCTION SYSTEM"/>
    <property type="match status" value="1"/>
</dbReference>
<comment type="cofactor">
    <cofactor evidence="1">
        <name>Mg(2+)</name>
        <dbReference type="ChEBI" id="CHEBI:18420"/>
    </cofactor>
</comment>
<gene>
    <name evidence="8" type="ORF">COA71_09650</name>
</gene>
<evidence type="ECO:0000256" key="1">
    <source>
        <dbReference type="ARBA" id="ARBA00001946"/>
    </source>
</evidence>
<keyword evidence="5" id="KW-0812">Transmembrane</keyword>
<comment type="catalytic activity">
    <reaction evidence="3">
        <text>2 GTP = 3',3'-c-di-GMP + 2 diphosphate</text>
        <dbReference type="Rhea" id="RHEA:24898"/>
        <dbReference type="ChEBI" id="CHEBI:33019"/>
        <dbReference type="ChEBI" id="CHEBI:37565"/>
        <dbReference type="ChEBI" id="CHEBI:58805"/>
        <dbReference type="EC" id="2.7.7.65"/>
    </reaction>
</comment>
<dbReference type="Gene3D" id="3.30.70.270">
    <property type="match status" value="1"/>
</dbReference>
<dbReference type="EMBL" id="NVWI01000007">
    <property type="protein sequence ID" value="PCJ40858.1"/>
    <property type="molecule type" value="Genomic_DNA"/>
</dbReference>
<dbReference type="InterPro" id="IPR011990">
    <property type="entry name" value="TPR-like_helical_dom_sf"/>
</dbReference>
<comment type="caution">
    <text evidence="8">The sequence shown here is derived from an EMBL/GenBank/DDBJ whole genome shotgun (WGS) entry which is preliminary data.</text>
</comment>
<feature type="chain" id="PRO_5012585329" description="diguanylate cyclase" evidence="6">
    <location>
        <begin position="30"/>
        <end position="522"/>
    </location>
</feature>
<dbReference type="FunFam" id="3.30.70.270:FF:000001">
    <property type="entry name" value="Diguanylate cyclase domain protein"/>
    <property type="match status" value="1"/>
</dbReference>
<dbReference type="SUPFAM" id="SSF55073">
    <property type="entry name" value="Nucleotide cyclase"/>
    <property type="match status" value="1"/>
</dbReference>
<dbReference type="SMART" id="SM00028">
    <property type="entry name" value="TPR"/>
    <property type="match status" value="5"/>
</dbReference>
<evidence type="ECO:0000256" key="6">
    <source>
        <dbReference type="SAM" id="SignalP"/>
    </source>
</evidence>
<dbReference type="GO" id="GO:0052621">
    <property type="term" value="F:diguanylate cyclase activity"/>
    <property type="evidence" value="ECO:0007669"/>
    <property type="project" value="UniProtKB-EC"/>
</dbReference>
<dbReference type="InterPro" id="IPR043128">
    <property type="entry name" value="Rev_trsase/Diguanyl_cyclase"/>
</dbReference>
<dbReference type="InterPro" id="IPR000160">
    <property type="entry name" value="GGDEF_dom"/>
</dbReference>
<organism evidence="8 9">
    <name type="scientific">SAR86 cluster bacterium</name>
    <dbReference type="NCBI Taxonomy" id="2030880"/>
    <lineage>
        <taxon>Bacteria</taxon>
        <taxon>Pseudomonadati</taxon>
        <taxon>Pseudomonadota</taxon>
        <taxon>Gammaproteobacteria</taxon>
        <taxon>SAR86 cluster</taxon>
    </lineage>
</organism>
<feature type="transmembrane region" description="Helical" evidence="5">
    <location>
        <begin position="330"/>
        <end position="349"/>
    </location>
</feature>
<sequence>MNTTYHIKNITLRASLFFLSLVLINTPLAADPVLGQDFVNVTKPLESEIRALLEKAEVETQNSQYETALHSLNDAYNLADTLSNSILDRSILNSFANIYYQTNQLEQAGRYYQQLVSLDTNNYDYESLSVSLFNLAHVKAFQNNYIQAGELLSQSLILSESLNDDLGVAFGLKALGVNAQAMGDYYNASQYLIDALHQFESLGEINQIIATHRNIGDLKLEEIKIDSAIAHYRQAIDMATEATPNNIIVPLYRGLSSAFEKAENYQLALVTHKAYSGLMNLEREQQAHKATQHLQVEFETQQFADENTRLSQQTQNQQLELESTTNVVKIQYMVLLLTVGLLFFVILFWSRSRKQEKALIELATTDELTGIFNRRAIMQHAEKEWHRSCRTKNPFTCLMLDIDHFKRINDLEGHSAGDKVLKKLADAINDNLRQTDAFGRIGGEEFLLVSCESKLNQTKVLAERLRKLVENFEYGFANIKKVTISIGLAEFNNEKSVNELIQHADQALYKAKNSGRNQVVCY</sequence>
<dbReference type="GO" id="GO:1902201">
    <property type="term" value="P:negative regulation of bacterial-type flagellum-dependent cell motility"/>
    <property type="evidence" value="ECO:0007669"/>
    <property type="project" value="TreeGrafter"/>
</dbReference>
<dbReference type="Gene3D" id="1.25.40.10">
    <property type="entry name" value="Tetratricopeptide repeat domain"/>
    <property type="match status" value="2"/>
</dbReference>
<dbReference type="PROSITE" id="PS50887">
    <property type="entry name" value="GGDEF"/>
    <property type="match status" value="1"/>
</dbReference>
<dbReference type="SUPFAM" id="SSF48452">
    <property type="entry name" value="TPR-like"/>
    <property type="match status" value="2"/>
</dbReference>